<proteinExistence type="predicted"/>
<keyword evidence="3" id="KW-0238">DNA-binding</keyword>
<dbReference type="RefSeq" id="WP_144260750.1">
    <property type="nucleotide sequence ID" value="NZ_QMDX01000001.1"/>
</dbReference>
<dbReference type="SUPFAM" id="SSF89447">
    <property type="entry name" value="AbrB/MazE/MraZ-like"/>
    <property type="match status" value="1"/>
</dbReference>
<keyword evidence="4" id="KW-1185">Reference proteome</keyword>
<evidence type="ECO:0000259" key="2">
    <source>
        <dbReference type="SMART" id="SM00966"/>
    </source>
</evidence>
<gene>
    <name evidence="3" type="ORF">DP107_03600</name>
</gene>
<dbReference type="OrthoDB" id="67352at2157"/>
<dbReference type="EMBL" id="QMDX01000001">
    <property type="protein sequence ID" value="TSD16247.1"/>
    <property type="molecule type" value="Genomic_DNA"/>
</dbReference>
<dbReference type="GO" id="GO:0003677">
    <property type="term" value="F:DNA binding"/>
    <property type="evidence" value="ECO:0007669"/>
    <property type="project" value="UniProtKB-KW"/>
</dbReference>
<dbReference type="Proteomes" id="UP000319894">
    <property type="component" value="Unassembled WGS sequence"/>
</dbReference>
<dbReference type="AlphaFoldDB" id="A0A554NFS4"/>
<dbReference type="Pfam" id="PF04014">
    <property type="entry name" value="MazE_antitoxin"/>
    <property type="match status" value="1"/>
</dbReference>
<sequence>MATQETPEETKVSDSGVVTVPASIRQRFDIEPGDKLRWNTDDEGNLTVEVVRERYGTFEDFEPVPMGGDGGDTHNLAGHGADPAFREDS</sequence>
<organism evidence="3 4">
    <name type="scientific">Haloglomus irregulare</name>
    <dbReference type="NCBI Taxonomy" id="2234134"/>
    <lineage>
        <taxon>Archaea</taxon>
        <taxon>Methanobacteriati</taxon>
        <taxon>Methanobacteriota</taxon>
        <taxon>Stenosarchaea group</taxon>
        <taxon>Halobacteria</taxon>
        <taxon>Halobacteriales</taxon>
        <taxon>Natronomonadaceae</taxon>
        <taxon>Haloglomus</taxon>
    </lineage>
</organism>
<feature type="domain" description="SpoVT-AbrB" evidence="2">
    <location>
        <begin position="10"/>
        <end position="56"/>
    </location>
</feature>
<accession>A0A554NFS4</accession>
<dbReference type="InParanoid" id="A0A554NFS4"/>
<dbReference type="Gene3D" id="2.10.260.10">
    <property type="match status" value="1"/>
</dbReference>
<dbReference type="InterPro" id="IPR037914">
    <property type="entry name" value="SpoVT-AbrB_sf"/>
</dbReference>
<dbReference type="InterPro" id="IPR007159">
    <property type="entry name" value="SpoVT-AbrB_dom"/>
</dbReference>
<dbReference type="NCBIfam" id="TIGR01439">
    <property type="entry name" value="lp_hng_hel_AbrB"/>
    <property type="match status" value="1"/>
</dbReference>
<reference evidence="3 4" key="1">
    <citation type="submission" date="2018-06" db="EMBL/GenBank/DDBJ databases">
        <title>Natronomonas sp. F16-60 a new haloarchaeon isolated from a solar saltern of Isla Cristina, Huelva, Spain.</title>
        <authorList>
            <person name="Duran-Viseras A."/>
            <person name="Sanchez-Porro C."/>
            <person name="Ventosa A."/>
        </authorList>
    </citation>
    <scope>NUCLEOTIDE SEQUENCE [LARGE SCALE GENOMIC DNA]</scope>
    <source>
        <strain evidence="3 4">F16-60</strain>
    </source>
</reference>
<evidence type="ECO:0000313" key="4">
    <source>
        <dbReference type="Proteomes" id="UP000319894"/>
    </source>
</evidence>
<evidence type="ECO:0000256" key="1">
    <source>
        <dbReference type="SAM" id="MobiDB-lite"/>
    </source>
</evidence>
<evidence type="ECO:0000313" key="3">
    <source>
        <dbReference type="EMBL" id="TSD16247.1"/>
    </source>
</evidence>
<feature type="region of interest" description="Disordered" evidence="1">
    <location>
        <begin position="60"/>
        <end position="89"/>
    </location>
</feature>
<name>A0A554NFS4_9EURY</name>
<dbReference type="SMART" id="SM00966">
    <property type="entry name" value="SpoVT_AbrB"/>
    <property type="match status" value="1"/>
</dbReference>
<comment type="caution">
    <text evidence="3">The sequence shown here is derived from an EMBL/GenBank/DDBJ whole genome shotgun (WGS) entry which is preliminary data.</text>
</comment>
<protein>
    <submittedName>
        <fullName evidence="3">AbrB/MazE/SpoVT family DNA-binding domain-containing protein</fullName>
    </submittedName>
</protein>